<feature type="compositionally biased region" description="Low complexity" evidence="1">
    <location>
        <begin position="873"/>
        <end position="894"/>
    </location>
</feature>
<dbReference type="EMBL" id="HF935383">
    <property type="protein sequence ID" value="CCX07956.1"/>
    <property type="molecule type" value="Genomic_DNA"/>
</dbReference>
<feature type="region of interest" description="Disordered" evidence="1">
    <location>
        <begin position="1011"/>
        <end position="1032"/>
    </location>
</feature>
<proteinExistence type="predicted"/>
<feature type="compositionally biased region" description="Polar residues" evidence="1">
    <location>
        <begin position="230"/>
        <end position="254"/>
    </location>
</feature>
<feature type="compositionally biased region" description="Low complexity" evidence="1">
    <location>
        <begin position="772"/>
        <end position="785"/>
    </location>
</feature>
<feature type="compositionally biased region" description="Polar residues" evidence="1">
    <location>
        <begin position="905"/>
        <end position="920"/>
    </location>
</feature>
<feature type="compositionally biased region" description="Low complexity" evidence="1">
    <location>
        <begin position="43"/>
        <end position="81"/>
    </location>
</feature>
<gene>
    <name evidence="2" type="ORF">PCON_07545</name>
</gene>
<feature type="region of interest" description="Disordered" evidence="1">
    <location>
        <begin position="760"/>
        <end position="844"/>
    </location>
</feature>
<feature type="region of interest" description="Disordered" evidence="1">
    <location>
        <begin position="1078"/>
        <end position="1105"/>
    </location>
</feature>
<feature type="region of interest" description="Disordered" evidence="1">
    <location>
        <begin position="721"/>
        <end position="747"/>
    </location>
</feature>
<feature type="region of interest" description="Disordered" evidence="1">
    <location>
        <begin position="323"/>
        <end position="392"/>
    </location>
</feature>
<protein>
    <submittedName>
        <fullName evidence="2">Uncharacterized protein</fullName>
    </submittedName>
</protein>
<feature type="compositionally biased region" description="Low complexity" evidence="1">
    <location>
        <begin position="1079"/>
        <end position="1097"/>
    </location>
</feature>
<organism evidence="2 3">
    <name type="scientific">Pyronema omphalodes (strain CBS 100304)</name>
    <name type="common">Pyronema confluens</name>
    <dbReference type="NCBI Taxonomy" id="1076935"/>
    <lineage>
        <taxon>Eukaryota</taxon>
        <taxon>Fungi</taxon>
        <taxon>Dikarya</taxon>
        <taxon>Ascomycota</taxon>
        <taxon>Pezizomycotina</taxon>
        <taxon>Pezizomycetes</taxon>
        <taxon>Pezizales</taxon>
        <taxon>Pyronemataceae</taxon>
        <taxon>Pyronema</taxon>
    </lineage>
</organism>
<feature type="compositionally biased region" description="Basic and acidic residues" evidence="1">
    <location>
        <begin position="170"/>
        <end position="183"/>
    </location>
</feature>
<name>U4L695_PYROM</name>
<feature type="compositionally biased region" description="Basic and acidic residues" evidence="1">
    <location>
        <begin position="788"/>
        <end position="799"/>
    </location>
</feature>
<dbReference type="AlphaFoldDB" id="U4L695"/>
<feature type="region of interest" description="Disordered" evidence="1">
    <location>
        <begin position="942"/>
        <end position="961"/>
    </location>
</feature>
<reference evidence="2 3" key="1">
    <citation type="journal article" date="2013" name="PLoS Genet.">
        <title>The genome and development-dependent transcriptomes of Pyronema confluens: a window into fungal evolution.</title>
        <authorList>
            <person name="Traeger S."/>
            <person name="Altegoer F."/>
            <person name="Freitag M."/>
            <person name="Gabaldon T."/>
            <person name="Kempken F."/>
            <person name="Kumar A."/>
            <person name="Marcet-Houben M."/>
            <person name="Poggeler S."/>
            <person name="Stajich J.E."/>
            <person name="Nowrousian M."/>
        </authorList>
    </citation>
    <scope>NUCLEOTIDE SEQUENCE [LARGE SCALE GENOMIC DNA]</scope>
    <source>
        <strain evidence="3">CBS 100304</strain>
        <tissue evidence="2">Vegetative mycelium</tissue>
    </source>
</reference>
<feature type="compositionally biased region" description="Polar residues" evidence="1">
    <location>
        <begin position="23"/>
        <end position="42"/>
    </location>
</feature>
<feature type="compositionally biased region" description="Polar residues" evidence="1">
    <location>
        <begin position="800"/>
        <end position="809"/>
    </location>
</feature>
<dbReference type="Proteomes" id="UP000018144">
    <property type="component" value="Unassembled WGS sequence"/>
</dbReference>
<feature type="region of interest" description="Disordered" evidence="1">
    <location>
        <begin position="866"/>
        <end position="926"/>
    </location>
</feature>
<feature type="compositionally biased region" description="Low complexity" evidence="1">
    <location>
        <begin position="352"/>
        <end position="372"/>
    </location>
</feature>
<feature type="compositionally biased region" description="Basic and acidic residues" evidence="1">
    <location>
        <begin position="1"/>
        <end position="10"/>
    </location>
</feature>
<evidence type="ECO:0000313" key="3">
    <source>
        <dbReference type="Proteomes" id="UP000018144"/>
    </source>
</evidence>
<evidence type="ECO:0000256" key="1">
    <source>
        <dbReference type="SAM" id="MobiDB-lite"/>
    </source>
</evidence>
<feature type="compositionally biased region" description="Low complexity" evidence="1">
    <location>
        <begin position="132"/>
        <end position="169"/>
    </location>
</feature>
<sequence>MKMPPPRKDAAGQQNRNKHTKNKGSLTSSTKHSPLLSNTSRASLDSLPTPLTSPDSPSSTTISSISSISTPPSSVLPSSPSRPCEASITKAQAQDKDNQALKTKPQEKATITQIPAAKRQLKSRIPIPVRGSLASSSVASPSLISSSLASPPTSLTSLTSPLPNSPALAEDSKRNALRREFKSRIPIASKVSSSLATPATPASQADSNPPSTSSTPQSSQSSQPSQVSQHTKSQQKVKPTTNKPPHSTQQTRKIPQSGKGKLIAQEANKVKDKKMTWFFNKSKASASAGNPAASVSKGAAVAKDAAAVKAVPINATLPADVALKPGGSSNAPPASSKNNPKNRTTHGIINRAPALAPAPASGTSSSSLVPTANVQQQPEAKKGGPLSLIRKYTGLDKNKKKATTEEKVLKVGVQPSSQTAAKAKAKPRSYGFTSNINKLVTAYIDQDNSRAGRDEKMKASRAAIPPVLPPFDTRKSRRDRIYKDGTSQPSRPPPPRAQVAPVDRIIEKPSRPPLKRNKNYSPTQEPSRHPSLDPRRVPQGTSLEQVARHREYPPTAQPSERSSLDLRRFSNHAIFPVHVSNRRLFHAESFSSSSSGTSYSSSSDSVGDQFIRESIQRAIFAQQWFSRGSGIASGNNNQPSFDQQEEIGANFEVNSSAGQQHGPPSLLDIAEEELLQLQLELQPEQRLELQYLQKRLLEEQYRMFEDRRLAALSEKVGMLDIGNPTTSNSKASYPPTELDTSVQSSPEMRRVKAKASLQQLYQPDLDRQCGPSFSRSTASSSRRTSLNLDRRVQAEREAQENVSQGSTSRVPEYLTHRTSNRGMMRHLSPPQEETYTAPPAYASRNPSRFNLAEIAESVRAIANERKARRERGSVSLASNSSGNSAASSRRASSSHVDSFTLPPRRNSSNVTNAGASSRNSLDVPGRSLTFRRTKSLASVHPLSQVESVDSPAPIPSSSFRQPSRHVSMNVLRPEIPDIFEPPVEHREYGLFNTIAHPPKSAPRTDIRHLFPGNAEAGHSSSALSITPSGRPRILSTRAERAAERASRAAELEESVKTIRKRASDANVTGSLLTTRRSDINISSTTSTSSSITARKATPAPNPPPRELVEVVTVNIPPMPNAELQELRKVTTDMPIAFWAGRFSGMINRIATMNQNVQGTDFDFKGYVMQRLKKDVGNEAALKSYNEFYYNIINRRNGDEWYESWRDRDRDRVVKIVFNEMEEKD</sequence>
<feature type="compositionally biased region" description="Low complexity" evidence="1">
    <location>
        <begin position="324"/>
        <end position="342"/>
    </location>
</feature>
<feature type="compositionally biased region" description="Basic and acidic residues" evidence="1">
    <location>
        <begin position="526"/>
        <end position="536"/>
    </location>
</feature>
<feature type="region of interest" description="Disordered" evidence="1">
    <location>
        <begin position="450"/>
        <end position="564"/>
    </location>
</feature>
<feature type="compositionally biased region" description="Basic and acidic residues" evidence="1">
    <location>
        <begin position="93"/>
        <end position="107"/>
    </location>
</feature>
<dbReference type="OrthoDB" id="10494230at2759"/>
<evidence type="ECO:0000313" key="2">
    <source>
        <dbReference type="EMBL" id="CCX07956.1"/>
    </source>
</evidence>
<feature type="compositionally biased region" description="Polar residues" evidence="1">
    <location>
        <begin position="1018"/>
        <end position="1027"/>
    </location>
</feature>
<accession>U4L695</accession>
<feature type="region of interest" description="Disordered" evidence="1">
    <location>
        <begin position="1"/>
        <end position="269"/>
    </location>
</feature>
<feature type="compositionally biased region" description="Low complexity" evidence="1">
    <location>
        <begin position="192"/>
        <end position="229"/>
    </location>
</feature>
<keyword evidence="3" id="KW-1185">Reference proteome</keyword>